<sequence>MGDKVTSDARVPLTSVVSGQLLQLLRDEGLTEGDSIPPTGELAERFGVSRTVIRESLAELTGRGLIRRQQGREGVVALPGGDHLSSLFETRVSYDGVSFDQLHDVREVLEVGAARIAARHAQLPDIARLSDLLHAMRTATDDKQMLAVDLEFHRAIASAANPLFGLILDGLSPLLMKSRLAVWQSYLAHGGDLEAAITRHTALRDRIAAQDEDGAAAAMRDDLQDTRQGLAGLE</sequence>
<evidence type="ECO:0000256" key="1">
    <source>
        <dbReference type="ARBA" id="ARBA00023015"/>
    </source>
</evidence>
<evidence type="ECO:0000256" key="3">
    <source>
        <dbReference type="ARBA" id="ARBA00023163"/>
    </source>
</evidence>
<dbReference type="Gene3D" id="1.20.120.530">
    <property type="entry name" value="GntR ligand-binding domain-like"/>
    <property type="match status" value="1"/>
</dbReference>
<evidence type="ECO:0000259" key="4">
    <source>
        <dbReference type="PROSITE" id="PS50949"/>
    </source>
</evidence>
<dbReference type="InterPro" id="IPR036390">
    <property type="entry name" value="WH_DNA-bd_sf"/>
</dbReference>
<keyword evidence="3" id="KW-0804">Transcription</keyword>
<dbReference type="InterPro" id="IPR000524">
    <property type="entry name" value="Tscrpt_reg_HTH_GntR"/>
</dbReference>
<dbReference type="PANTHER" id="PTHR43537">
    <property type="entry name" value="TRANSCRIPTIONAL REGULATOR, GNTR FAMILY"/>
    <property type="match status" value="1"/>
</dbReference>
<dbReference type="EMBL" id="BAAARV010000021">
    <property type="protein sequence ID" value="GAA2341448.1"/>
    <property type="molecule type" value="Genomic_DNA"/>
</dbReference>
<dbReference type="Pfam" id="PF07729">
    <property type="entry name" value="FCD"/>
    <property type="match status" value="1"/>
</dbReference>
<accession>A0ABN3G043</accession>
<dbReference type="SMART" id="SM00345">
    <property type="entry name" value="HTH_GNTR"/>
    <property type="match status" value="1"/>
</dbReference>
<dbReference type="PANTHER" id="PTHR43537:SF5">
    <property type="entry name" value="UXU OPERON TRANSCRIPTIONAL REGULATOR"/>
    <property type="match status" value="1"/>
</dbReference>
<evidence type="ECO:0000313" key="6">
    <source>
        <dbReference type="Proteomes" id="UP001501444"/>
    </source>
</evidence>
<evidence type="ECO:0000313" key="5">
    <source>
        <dbReference type="EMBL" id="GAA2341448.1"/>
    </source>
</evidence>
<dbReference type="InterPro" id="IPR036388">
    <property type="entry name" value="WH-like_DNA-bd_sf"/>
</dbReference>
<dbReference type="PROSITE" id="PS50949">
    <property type="entry name" value="HTH_GNTR"/>
    <property type="match status" value="1"/>
</dbReference>
<keyword evidence="1" id="KW-0805">Transcription regulation</keyword>
<dbReference type="CDD" id="cd07377">
    <property type="entry name" value="WHTH_GntR"/>
    <property type="match status" value="1"/>
</dbReference>
<dbReference type="InterPro" id="IPR008920">
    <property type="entry name" value="TF_FadR/GntR_C"/>
</dbReference>
<dbReference type="SUPFAM" id="SSF48008">
    <property type="entry name" value="GntR ligand-binding domain-like"/>
    <property type="match status" value="1"/>
</dbReference>
<feature type="domain" description="HTH gntR-type" evidence="4">
    <location>
        <begin position="11"/>
        <end position="80"/>
    </location>
</feature>
<comment type="caution">
    <text evidence="5">The sequence shown here is derived from an EMBL/GenBank/DDBJ whole genome shotgun (WGS) entry which is preliminary data.</text>
</comment>
<organism evidence="5 6">
    <name type="scientific">Dactylosporangium salmoneum</name>
    <dbReference type="NCBI Taxonomy" id="53361"/>
    <lineage>
        <taxon>Bacteria</taxon>
        <taxon>Bacillati</taxon>
        <taxon>Actinomycetota</taxon>
        <taxon>Actinomycetes</taxon>
        <taxon>Micromonosporales</taxon>
        <taxon>Micromonosporaceae</taxon>
        <taxon>Dactylosporangium</taxon>
    </lineage>
</organism>
<dbReference type="SUPFAM" id="SSF46785">
    <property type="entry name" value="Winged helix' DNA-binding domain"/>
    <property type="match status" value="1"/>
</dbReference>
<proteinExistence type="predicted"/>
<dbReference type="Gene3D" id="1.10.10.10">
    <property type="entry name" value="Winged helix-like DNA-binding domain superfamily/Winged helix DNA-binding domain"/>
    <property type="match status" value="1"/>
</dbReference>
<evidence type="ECO:0000256" key="2">
    <source>
        <dbReference type="ARBA" id="ARBA00023125"/>
    </source>
</evidence>
<gene>
    <name evidence="5" type="ORF">GCM10010170_024990</name>
</gene>
<dbReference type="RefSeq" id="WP_344612486.1">
    <property type="nucleotide sequence ID" value="NZ_BAAARV010000021.1"/>
</dbReference>
<dbReference type="Proteomes" id="UP001501444">
    <property type="component" value="Unassembled WGS sequence"/>
</dbReference>
<reference evidence="5 6" key="1">
    <citation type="journal article" date="2019" name="Int. J. Syst. Evol. Microbiol.">
        <title>The Global Catalogue of Microorganisms (GCM) 10K type strain sequencing project: providing services to taxonomists for standard genome sequencing and annotation.</title>
        <authorList>
            <consortium name="The Broad Institute Genomics Platform"/>
            <consortium name="The Broad Institute Genome Sequencing Center for Infectious Disease"/>
            <person name="Wu L."/>
            <person name="Ma J."/>
        </authorList>
    </citation>
    <scope>NUCLEOTIDE SEQUENCE [LARGE SCALE GENOMIC DNA]</scope>
    <source>
        <strain evidence="5 6">JCM 3272</strain>
    </source>
</reference>
<protein>
    <submittedName>
        <fullName evidence="5">FadR/GntR family transcriptional regulator</fullName>
    </submittedName>
</protein>
<keyword evidence="6" id="KW-1185">Reference proteome</keyword>
<keyword evidence="2" id="KW-0238">DNA-binding</keyword>
<name>A0ABN3G043_9ACTN</name>
<dbReference type="Pfam" id="PF00392">
    <property type="entry name" value="GntR"/>
    <property type="match status" value="1"/>
</dbReference>
<dbReference type="InterPro" id="IPR011711">
    <property type="entry name" value="GntR_C"/>
</dbReference>
<dbReference type="PRINTS" id="PR00035">
    <property type="entry name" value="HTHGNTR"/>
</dbReference>
<dbReference type="SMART" id="SM00895">
    <property type="entry name" value="FCD"/>
    <property type="match status" value="1"/>
</dbReference>